<dbReference type="AlphaFoldDB" id="A0A0G4GS29"/>
<dbReference type="InParanoid" id="A0A0G4GS29"/>
<name>A0A0G4GS29_VITBC</name>
<feature type="domain" description="Coiled-coil" evidence="4">
    <location>
        <begin position="136"/>
        <end position="223"/>
    </location>
</feature>
<dbReference type="InterPro" id="IPR010422">
    <property type="entry name" value="Ccdc124/Oxs1"/>
</dbReference>
<dbReference type="VEuPathDB" id="CryptoDB:Vbra_10228"/>
<dbReference type="PhylomeDB" id="A0A0G4GS29"/>
<dbReference type="OMA" id="FEERMMP"/>
<dbReference type="PANTHER" id="PTHR21680:SF0">
    <property type="entry name" value="COILED-COIL DOMAIN-CONTAINING PROTEIN 124"/>
    <property type="match status" value="1"/>
</dbReference>
<evidence type="ECO:0000256" key="1">
    <source>
        <dbReference type="ARBA" id="ARBA00008296"/>
    </source>
</evidence>
<evidence type="ECO:0000313" key="5">
    <source>
        <dbReference type="EMBL" id="CEM33170.1"/>
    </source>
</evidence>
<dbReference type="FunCoup" id="A0A0G4GS29">
    <property type="interactions" value="57"/>
</dbReference>
<dbReference type="Proteomes" id="UP000041254">
    <property type="component" value="Unassembled WGS sequence"/>
</dbReference>
<evidence type="ECO:0000259" key="4">
    <source>
        <dbReference type="Pfam" id="PF06244"/>
    </source>
</evidence>
<dbReference type="STRING" id="1169540.A0A0G4GS29"/>
<comment type="similarity">
    <text evidence="1">Belongs to the CCDC124 family.</text>
</comment>
<accession>A0A0G4GS29</accession>
<evidence type="ECO:0000313" key="6">
    <source>
        <dbReference type="Proteomes" id="UP000041254"/>
    </source>
</evidence>
<evidence type="ECO:0000256" key="2">
    <source>
        <dbReference type="ARBA" id="ARBA00023054"/>
    </source>
</evidence>
<dbReference type="GO" id="GO:0006366">
    <property type="term" value="P:transcription by RNA polymerase II"/>
    <property type="evidence" value="ECO:0007669"/>
    <property type="project" value="TreeGrafter"/>
</dbReference>
<organism evidence="5 6">
    <name type="scientific">Vitrella brassicaformis (strain CCMP3155)</name>
    <dbReference type="NCBI Taxonomy" id="1169540"/>
    <lineage>
        <taxon>Eukaryota</taxon>
        <taxon>Sar</taxon>
        <taxon>Alveolata</taxon>
        <taxon>Colpodellida</taxon>
        <taxon>Vitrellaceae</taxon>
        <taxon>Vitrella</taxon>
    </lineage>
</organism>
<feature type="region of interest" description="Disordered" evidence="3">
    <location>
        <begin position="1"/>
        <end position="74"/>
    </location>
</feature>
<dbReference type="GO" id="GO:0005634">
    <property type="term" value="C:nucleus"/>
    <property type="evidence" value="ECO:0007669"/>
    <property type="project" value="TreeGrafter"/>
</dbReference>
<dbReference type="EMBL" id="CDMY01000774">
    <property type="protein sequence ID" value="CEM33170.1"/>
    <property type="molecule type" value="Genomic_DNA"/>
</dbReference>
<dbReference type="GO" id="GO:0003713">
    <property type="term" value="F:transcription coactivator activity"/>
    <property type="evidence" value="ECO:0007669"/>
    <property type="project" value="TreeGrafter"/>
</dbReference>
<dbReference type="InterPro" id="IPR054414">
    <property type="entry name" value="Ccdc124/Oxs1_C"/>
</dbReference>
<gene>
    <name evidence="5" type="ORF">Vbra_10228</name>
</gene>
<protein>
    <recommendedName>
        <fullName evidence="4">Coiled-coil domain-containing protein</fullName>
    </recommendedName>
</protein>
<dbReference type="Pfam" id="PF06244">
    <property type="entry name" value="Ccdc124"/>
    <property type="match status" value="1"/>
</dbReference>
<proteinExistence type="inferred from homology"/>
<evidence type="ECO:0000256" key="3">
    <source>
        <dbReference type="SAM" id="MobiDB-lite"/>
    </source>
</evidence>
<feature type="region of interest" description="Disordered" evidence="3">
    <location>
        <begin position="104"/>
        <end position="124"/>
    </location>
</feature>
<feature type="compositionally biased region" description="Basic and acidic residues" evidence="3">
    <location>
        <begin position="25"/>
        <end position="74"/>
    </location>
</feature>
<reference evidence="5 6" key="1">
    <citation type="submission" date="2014-11" db="EMBL/GenBank/DDBJ databases">
        <authorList>
            <person name="Zhu J."/>
            <person name="Qi W."/>
            <person name="Song R."/>
        </authorList>
    </citation>
    <scope>NUCLEOTIDE SEQUENCE [LARGE SCALE GENOMIC DNA]</scope>
</reference>
<sequence>MPNLGVNQKAVEARSRKAAAQAEKVAAEQARREDEYWRDDDKTATRIRERKEATEQRNQEQNRRKMEKKELLEAEERAMSKLGKKANPVKKMTRAEIAQRALLAAAAKPHAESTKPTTVDEMPLEPNINQLLRQQQLEAEERGDIVVEASGLDEAVSALSVGASSAGVATDLHPERRVKAVFKAYEDEWMPRLQQENPSLKRSQLQQLLWKQWKKAPENPFNQT</sequence>
<keyword evidence="2" id="KW-0175">Coiled coil</keyword>
<keyword evidence="6" id="KW-1185">Reference proteome</keyword>
<dbReference type="PANTHER" id="PTHR21680">
    <property type="entry name" value="COILED-COIL DOMAIN-CONTAINING PROTEIN 124"/>
    <property type="match status" value="1"/>
</dbReference>